<feature type="compositionally biased region" description="Low complexity" evidence="2">
    <location>
        <begin position="35"/>
        <end position="65"/>
    </location>
</feature>
<dbReference type="SUPFAM" id="SSF56300">
    <property type="entry name" value="Metallo-dependent phosphatases"/>
    <property type="match status" value="1"/>
</dbReference>
<dbReference type="GO" id="GO:0016787">
    <property type="term" value="F:hydrolase activity"/>
    <property type="evidence" value="ECO:0007669"/>
    <property type="project" value="InterPro"/>
</dbReference>
<reference evidence="5 6" key="1">
    <citation type="journal article" date="2018" name="Plant J.">
        <title>Genome sequences of Chlorella sorokiniana UTEX 1602 and Micractinium conductrix SAG 241.80: implications to maltose excretion by a green alga.</title>
        <authorList>
            <person name="Arriola M.B."/>
            <person name="Velmurugan N."/>
            <person name="Zhang Y."/>
            <person name="Plunkett M.H."/>
            <person name="Hondzo H."/>
            <person name="Barney B.M."/>
        </authorList>
    </citation>
    <scope>NUCLEOTIDE SEQUENCE [LARGE SCALE GENOMIC DNA]</scope>
    <source>
        <strain evidence="6">UTEX 1602</strain>
    </source>
</reference>
<dbReference type="InterPro" id="IPR003395">
    <property type="entry name" value="RecF/RecN/SMC_N"/>
</dbReference>
<feature type="region of interest" description="Disordered" evidence="2">
    <location>
        <begin position="812"/>
        <end position="831"/>
    </location>
</feature>
<feature type="compositionally biased region" description="Low complexity" evidence="2">
    <location>
        <begin position="911"/>
        <end position="940"/>
    </location>
</feature>
<protein>
    <submittedName>
        <fullName evidence="5">ABC transporter (ISS) isoform A</fullName>
    </submittedName>
</protein>
<feature type="coiled-coil region" evidence="1">
    <location>
        <begin position="1088"/>
        <end position="1165"/>
    </location>
</feature>
<sequence length="1589" mass="166061">MLLARTRWLRCAPWRLGRPATLSGGTAGLLAAARAKRGAASNAPSGAEQPAEQAAATPQQPEDAATVPDLSRHVPVGEQWQPAALPQQWVAFSDLHVSHKNRATTLAVLERVHEEAARRGAGILFLGDFWHTRGTLPVEPLNEVVQELAGWRQPTLMLPGNHDQVSLGGQVHALTPLAAANPAIHAFDGPALFLDALWLPYRRDPAALEAALAAASEGQAPLRAVFAHADIVGAMMNEAYQAHDGLPPELFPAGIPTYTGHYHKPHTVAGTRITYIGSPYQVTRAEAGQRKRLLLLDRAAGWEAVDQLPLDAGPRYFVAAAARVAAPAESAEVATAAAEAAAGDAAAEAAVDATAATDEAAAGAAAGEVEAGAEPVFELELPEGLRRGDRLLLTLPAAAAKQHAKQLRKLEKQGIEVEVFTPPEAAAAPRIAAAEGMGPLQLWSEYCAWQRLPPPAAEAGAGLLRGLLGGAMGGTPLEQPHAAVEFEAVEVEGYFRRGTSFLALQTGLTTSLEFEAVEVEGYFSFRDPVRYELGRRGLVVVTGQVHDTAEAGVESNGAGKTALMMAPLWALTGSVDSRAEGASAARPVLADIIHDGSKRARVRVEGRVNGAPFWVERTANKKASSVAFHLDGEDLTTQENRLTQARIDEVLGADLLGRVVFYGQSDITALLEASDRAFKQELAKLVDLRVWEAAKEASRRELGGRRDALRDAAATLRERQQQAGTLKEQLQGLQAAAAEWEQQAADAAAELSREAGLLVGQVLQQQAAADAAATAGQQRAADLQGVASQLAEQMQRLEAQLASEQRGASELAAAEQQLAEQQASQRSLQEQQQQWSRQLGAASAALEEAGRQQAAAREAAAAASAALSAFSRQHPDLAAGSSGSSSGGSGAAGEELEELLGRQQLLSRELQQAEGQLTSAREAAAAQRSRLQAKQEAAQRAQHEAESAAAEAHRQRAAVQASDAAEALSLQDVKKQRRSMQRRLGAAQQRLGAAQGQARERVQQLEEYRALVASGGSSTAGGSKGAAAEENGAGTGGGGKVAGTSGGGKVAGVAVLEPPQQQHEHGNGAAVCDRCAQPISPELFQLNVERLEAAAAAAAAKAAKEERQIAALERAAVELEAAAAAAEQAAHLQAALDAAEAAAAARAAEADAANAEAEHAAVAAQESEGLVADAQQTVDDLHAPAAQLATAISAAEAAADLEQQRQELLWAAGNAAQTEASVAQRQLQAERQQAQAAAELEGLEAAATKAAASVAALHQQVQRLGQGHQEAVLLRSQQQAAQQQLRLQQQQLDALADLGRQLEAVALELGHLGSSSSSDDSASTAAAGSSSGDNAAEDIEAAAAAARSTLAAAADLQQRWCLQQQQPNLPARDAALVQQQLEAAEAAAAEVEQRHAELEDEVGVWKQVDDALLPRGVPNFVVEGVLGDLQAAASRNLGALTSGMALTLSPCKPAGKRKDAPEGGTIEQIEKIVHVRQPGSLEMRQRSVRQLSGGERRRVALALALGFSELAAQRGRLRSNLIVLDEVMQHLDGEGCLRVAQLLKQLPYSSVLVVAQAHSLQTQVFDATDVVVKSGGHSTVEQGSSAAIS</sequence>
<gene>
    <name evidence="5" type="ORF">C2E21_6481</name>
</gene>
<dbReference type="Gene3D" id="3.40.50.300">
    <property type="entry name" value="P-loop containing nucleotide triphosphate hydrolases"/>
    <property type="match status" value="2"/>
</dbReference>
<feature type="domain" description="RecF/RecN/SMC N-terminal" evidence="4">
    <location>
        <begin position="545"/>
        <end position="1564"/>
    </location>
</feature>
<feature type="region of interest" description="Disordered" evidence="2">
    <location>
        <begin position="875"/>
        <end position="894"/>
    </location>
</feature>
<evidence type="ECO:0000313" key="5">
    <source>
        <dbReference type="EMBL" id="PRW45243.1"/>
    </source>
</evidence>
<feature type="region of interest" description="Disordered" evidence="2">
    <location>
        <begin position="1014"/>
        <end position="1044"/>
    </location>
</feature>
<dbReference type="PANTHER" id="PTHR32114:SF2">
    <property type="entry name" value="ABC TRANSPORTER ABCH.3"/>
    <property type="match status" value="1"/>
</dbReference>
<feature type="coiled-coil region" evidence="1">
    <location>
        <begin position="716"/>
        <end position="750"/>
    </location>
</feature>
<organism evidence="5 6">
    <name type="scientific">Chlorella sorokiniana</name>
    <name type="common">Freshwater green alga</name>
    <dbReference type="NCBI Taxonomy" id="3076"/>
    <lineage>
        <taxon>Eukaryota</taxon>
        <taxon>Viridiplantae</taxon>
        <taxon>Chlorophyta</taxon>
        <taxon>core chlorophytes</taxon>
        <taxon>Trebouxiophyceae</taxon>
        <taxon>Chlorellales</taxon>
        <taxon>Chlorellaceae</taxon>
        <taxon>Chlorella clade</taxon>
        <taxon>Chlorella</taxon>
    </lineage>
</organism>
<evidence type="ECO:0000259" key="4">
    <source>
        <dbReference type="Pfam" id="PF02463"/>
    </source>
</evidence>
<comment type="caution">
    <text evidence="5">The sequence shown here is derived from an EMBL/GenBank/DDBJ whole genome shotgun (WGS) entry which is preliminary data.</text>
</comment>
<dbReference type="STRING" id="3076.A0A2P6TLS2"/>
<feature type="compositionally biased region" description="Low complexity" evidence="2">
    <location>
        <begin position="1313"/>
        <end position="1332"/>
    </location>
</feature>
<evidence type="ECO:0000259" key="3">
    <source>
        <dbReference type="Pfam" id="PF00149"/>
    </source>
</evidence>
<feature type="region of interest" description="Disordered" evidence="2">
    <location>
        <begin position="1312"/>
        <end position="1332"/>
    </location>
</feature>
<dbReference type="Pfam" id="PF02463">
    <property type="entry name" value="SMC_N"/>
    <property type="match status" value="1"/>
</dbReference>
<evidence type="ECO:0000313" key="6">
    <source>
        <dbReference type="Proteomes" id="UP000239899"/>
    </source>
</evidence>
<name>A0A2P6TLS2_CHLSO</name>
<feature type="coiled-coil region" evidence="1">
    <location>
        <begin position="1374"/>
        <end position="1408"/>
    </location>
</feature>
<evidence type="ECO:0000256" key="1">
    <source>
        <dbReference type="SAM" id="Coils"/>
    </source>
</evidence>
<dbReference type="Pfam" id="PF00149">
    <property type="entry name" value="Metallophos"/>
    <property type="match status" value="1"/>
</dbReference>
<dbReference type="InterPro" id="IPR027417">
    <property type="entry name" value="P-loop_NTPase"/>
</dbReference>
<accession>A0A2P6TLS2</accession>
<evidence type="ECO:0000256" key="2">
    <source>
        <dbReference type="SAM" id="MobiDB-lite"/>
    </source>
</evidence>
<proteinExistence type="predicted"/>
<feature type="compositionally biased region" description="Gly residues" evidence="2">
    <location>
        <begin position="1033"/>
        <end position="1044"/>
    </location>
</feature>
<dbReference type="InterPro" id="IPR029052">
    <property type="entry name" value="Metallo-depent_PP-like"/>
</dbReference>
<feature type="region of interest" description="Disordered" evidence="2">
    <location>
        <begin position="911"/>
        <end position="960"/>
    </location>
</feature>
<feature type="compositionally biased region" description="Low complexity" evidence="2">
    <location>
        <begin position="875"/>
        <end position="884"/>
    </location>
</feature>
<keyword evidence="1" id="KW-0175">Coiled coil</keyword>
<dbReference type="OrthoDB" id="18797at2759"/>
<dbReference type="InterPro" id="IPR004843">
    <property type="entry name" value="Calcineurin-like_PHP"/>
</dbReference>
<dbReference type="EMBL" id="LHPG02000012">
    <property type="protein sequence ID" value="PRW45243.1"/>
    <property type="molecule type" value="Genomic_DNA"/>
</dbReference>
<dbReference type="SUPFAM" id="SSF52540">
    <property type="entry name" value="P-loop containing nucleoside triphosphate hydrolases"/>
    <property type="match status" value="1"/>
</dbReference>
<dbReference type="GO" id="GO:0051276">
    <property type="term" value="P:chromosome organization"/>
    <property type="evidence" value="ECO:0007669"/>
    <property type="project" value="UniProtKB-ARBA"/>
</dbReference>
<feature type="compositionally biased region" description="Basic and acidic residues" evidence="2">
    <location>
        <begin position="941"/>
        <end position="954"/>
    </location>
</feature>
<dbReference type="Gene3D" id="3.60.21.10">
    <property type="match status" value="1"/>
</dbReference>
<dbReference type="PANTHER" id="PTHR32114">
    <property type="entry name" value="ABC TRANSPORTER ABCH.3"/>
    <property type="match status" value="1"/>
</dbReference>
<feature type="domain" description="Calcineurin-like phosphoesterase" evidence="3">
    <location>
        <begin position="91"/>
        <end position="167"/>
    </location>
</feature>
<keyword evidence="6" id="KW-1185">Reference proteome</keyword>
<feature type="region of interest" description="Disordered" evidence="2">
    <location>
        <begin position="35"/>
        <end position="67"/>
    </location>
</feature>
<dbReference type="Proteomes" id="UP000239899">
    <property type="component" value="Unassembled WGS sequence"/>
</dbReference>